<name>A0A5C5Y115_9BACT</name>
<evidence type="ECO:0000256" key="6">
    <source>
        <dbReference type="ARBA" id="ARBA00020597"/>
    </source>
</evidence>
<evidence type="ECO:0000256" key="11">
    <source>
        <dbReference type="ARBA" id="ARBA00048684"/>
    </source>
</evidence>
<dbReference type="Gene3D" id="3.10.340.11">
    <property type="entry name" value="Methenyltetrahydromethanopterin Cyclohydrolase, Chain A, domain 1"/>
    <property type="match status" value="1"/>
</dbReference>
<reference evidence="13 14" key="1">
    <citation type="submission" date="2019-02" db="EMBL/GenBank/DDBJ databases">
        <title>Deep-cultivation of Planctomycetes and their phenomic and genomic characterization uncovers novel biology.</title>
        <authorList>
            <person name="Wiegand S."/>
            <person name="Jogler M."/>
            <person name="Boedeker C."/>
            <person name="Pinto D."/>
            <person name="Vollmers J."/>
            <person name="Rivas-Marin E."/>
            <person name="Kohn T."/>
            <person name="Peeters S.H."/>
            <person name="Heuer A."/>
            <person name="Rast P."/>
            <person name="Oberbeckmann S."/>
            <person name="Bunk B."/>
            <person name="Jeske O."/>
            <person name="Meyerdierks A."/>
            <person name="Storesund J.E."/>
            <person name="Kallscheuer N."/>
            <person name="Luecker S."/>
            <person name="Lage O.M."/>
            <person name="Pohl T."/>
            <person name="Merkel B.J."/>
            <person name="Hornburger P."/>
            <person name="Mueller R.-W."/>
            <person name="Bruemmer F."/>
            <person name="Labrenz M."/>
            <person name="Spormann A.M."/>
            <person name="Op Den Camp H."/>
            <person name="Overmann J."/>
            <person name="Amann R."/>
            <person name="Jetten M.S.M."/>
            <person name="Mascher T."/>
            <person name="Medema M.H."/>
            <person name="Devos D.P."/>
            <person name="Kaster A.-K."/>
            <person name="Ovreas L."/>
            <person name="Rohde M."/>
            <person name="Galperin M.Y."/>
            <person name="Jogler C."/>
        </authorList>
    </citation>
    <scope>NUCLEOTIDE SEQUENCE [LARGE SCALE GENOMIC DNA]</scope>
    <source>
        <strain evidence="13 14">CA85</strain>
    </source>
</reference>
<comment type="pathway">
    <text evidence="3 12">One-carbon metabolism; formaldehyde degradation; formate from formaldehyde (H(4)MPT route): step 3/5.</text>
</comment>
<comment type="subcellular location">
    <subcellularLocation>
        <location evidence="2 12">Cytoplasm</location>
    </subcellularLocation>
</comment>
<evidence type="ECO:0000256" key="1">
    <source>
        <dbReference type="ARBA" id="ARBA00004058"/>
    </source>
</evidence>
<evidence type="ECO:0000313" key="14">
    <source>
        <dbReference type="Proteomes" id="UP000318053"/>
    </source>
</evidence>
<sequence>MNSENTAFALDRLHERSRDLFAESLARPADLRCSAHEIGGARVLDCGVDELGSLQLGLVLAKLCLGDHAEVGLAPAENDMVTDMAVTVSTDRPIAACLGGQYAGWPLSVDSFFAMASGPMRMLRGREEMLQQLGLNTPAEAHTHAVGVLESDRLPGADVIAEIADACGVPAERVCLGVASVTSIAGCVQVVSRSVETALHKLHALNFDVHTVVSATGIAPLPPGAKRGDSVGGIGRTNDAMLYGAKVTLWIDAPDAAIDAVADKIPSHSSSDYGQPFATLFQQYDYDFYKVDPMLFSPAVVTIHSLQSGRTWRSGKLAPDLLQASFGMDS</sequence>
<dbReference type="GO" id="GO:0046294">
    <property type="term" value="P:formaldehyde catabolic process"/>
    <property type="evidence" value="ECO:0007669"/>
    <property type="project" value="UniProtKB-UniRule"/>
</dbReference>
<evidence type="ECO:0000256" key="10">
    <source>
        <dbReference type="ARBA" id="ARBA00030468"/>
    </source>
</evidence>
<comment type="caution">
    <text evidence="13">The sequence shown here is derived from an EMBL/GenBank/DDBJ whole genome shotgun (WGS) entry which is preliminary data.</text>
</comment>
<dbReference type="SUPFAM" id="SSF56199">
    <property type="entry name" value="Methenyltetrahydromethanopterin cyclohydrolase"/>
    <property type="match status" value="1"/>
</dbReference>
<organism evidence="13 14">
    <name type="scientific">Allorhodopirellula solitaria</name>
    <dbReference type="NCBI Taxonomy" id="2527987"/>
    <lineage>
        <taxon>Bacteria</taxon>
        <taxon>Pseudomonadati</taxon>
        <taxon>Planctomycetota</taxon>
        <taxon>Planctomycetia</taxon>
        <taxon>Pirellulales</taxon>
        <taxon>Pirellulaceae</taxon>
        <taxon>Allorhodopirellula</taxon>
    </lineage>
</organism>
<comment type="similarity">
    <text evidence="4 12">Belongs to the MCH family.</text>
</comment>
<evidence type="ECO:0000256" key="7">
    <source>
        <dbReference type="ARBA" id="ARBA00022490"/>
    </source>
</evidence>
<evidence type="ECO:0000256" key="4">
    <source>
        <dbReference type="ARBA" id="ARBA00006902"/>
    </source>
</evidence>
<dbReference type="EC" id="3.5.4.27" evidence="5 12"/>
<dbReference type="EMBL" id="SJPK01000004">
    <property type="protein sequence ID" value="TWT67282.1"/>
    <property type="molecule type" value="Genomic_DNA"/>
</dbReference>
<dbReference type="Pfam" id="PF02289">
    <property type="entry name" value="MCH"/>
    <property type="match status" value="1"/>
</dbReference>
<evidence type="ECO:0000256" key="5">
    <source>
        <dbReference type="ARBA" id="ARBA00012765"/>
    </source>
</evidence>
<evidence type="ECO:0000256" key="8">
    <source>
        <dbReference type="ARBA" id="ARBA00022563"/>
    </source>
</evidence>
<dbReference type="GO" id="GO:0005737">
    <property type="term" value="C:cytoplasm"/>
    <property type="evidence" value="ECO:0007669"/>
    <property type="project" value="UniProtKB-SubCell"/>
</dbReference>
<keyword evidence="9 12" id="KW-0378">Hydrolase</keyword>
<dbReference type="Gene3D" id="3.30.1030.10">
    <property type="entry name" value="Methenyltetrahydromethanopterin Cyclohydrolase, Chain A, domain 2"/>
    <property type="match status" value="1"/>
</dbReference>
<dbReference type="HAMAP" id="MF_00486">
    <property type="entry name" value="McH"/>
    <property type="match status" value="1"/>
</dbReference>
<evidence type="ECO:0000256" key="3">
    <source>
        <dbReference type="ARBA" id="ARBA00005087"/>
    </source>
</evidence>
<comment type="function">
    <text evidence="1 12">Catalyzes the hydrolysis of methenyl-H(4)MPT(+) to 5-formyl-H(4)MPT.</text>
</comment>
<protein>
    <recommendedName>
        <fullName evidence="6 12">Methenyltetrahydromethanopterin cyclohydrolase</fullName>
        <ecNumber evidence="5 12">3.5.4.27</ecNumber>
    </recommendedName>
    <alternativeName>
        <fullName evidence="10 12">Methenyl-H4MPT cyclohydrolase</fullName>
    </alternativeName>
</protein>
<dbReference type="GO" id="GO:0006730">
    <property type="term" value="P:one-carbon metabolic process"/>
    <property type="evidence" value="ECO:0007669"/>
    <property type="project" value="UniProtKB-UniRule"/>
</dbReference>
<keyword evidence="8 12" id="KW-0554">One-carbon metabolism</keyword>
<keyword evidence="14" id="KW-1185">Reference proteome</keyword>
<evidence type="ECO:0000256" key="9">
    <source>
        <dbReference type="ARBA" id="ARBA00022801"/>
    </source>
</evidence>
<comment type="catalytic activity">
    <reaction evidence="11 12">
        <text>5,10-methenyl-5,6,7,8-tetrahydromethanopterin + H2O = N(5)-formyl-5,6,7,8-tetrahydromethanopterin + H(+)</text>
        <dbReference type="Rhea" id="RHEA:19053"/>
        <dbReference type="ChEBI" id="CHEBI:15377"/>
        <dbReference type="ChEBI" id="CHEBI:15378"/>
        <dbReference type="ChEBI" id="CHEBI:58018"/>
        <dbReference type="ChEBI" id="CHEBI:58337"/>
        <dbReference type="EC" id="3.5.4.27"/>
    </reaction>
</comment>
<accession>A0A5C5Y115</accession>
<dbReference type="UniPathway" id="UPA00562">
    <property type="reaction ID" value="UER00703"/>
</dbReference>
<dbReference type="OrthoDB" id="241529at2"/>
<keyword evidence="7 12" id="KW-0963">Cytoplasm</keyword>
<dbReference type="RefSeq" id="WP_146391190.1">
    <property type="nucleotide sequence ID" value="NZ_SJPK01000004.1"/>
</dbReference>
<gene>
    <name evidence="12 13" type="primary">mch</name>
    <name evidence="13" type="ORF">CA85_21320</name>
</gene>
<evidence type="ECO:0000256" key="2">
    <source>
        <dbReference type="ARBA" id="ARBA00004496"/>
    </source>
</evidence>
<dbReference type="AlphaFoldDB" id="A0A5C5Y115"/>
<dbReference type="NCBIfam" id="TIGR03120">
    <property type="entry name" value="one_C_mch"/>
    <property type="match status" value="1"/>
</dbReference>
<proteinExistence type="inferred from homology"/>
<dbReference type="Proteomes" id="UP000318053">
    <property type="component" value="Unassembled WGS sequence"/>
</dbReference>
<dbReference type="InterPro" id="IPR003209">
    <property type="entry name" value="METHMP_CycHdrlase"/>
</dbReference>
<evidence type="ECO:0000256" key="12">
    <source>
        <dbReference type="HAMAP-Rule" id="MF_00486"/>
    </source>
</evidence>
<dbReference type="GO" id="GO:0018759">
    <property type="term" value="F:methenyltetrahydromethanopterin cyclohydrolase activity"/>
    <property type="evidence" value="ECO:0007669"/>
    <property type="project" value="UniProtKB-UniRule"/>
</dbReference>
<evidence type="ECO:0000313" key="13">
    <source>
        <dbReference type="EMBL" id="TWT67282.1"/>
    </source>
</evidence>